<proteinExistence type="predicted"/>
<evidence type="ECO:0000259" key="1">
    <source>
        <dbReference type="Pfam" id="PF00535"/>
    </source>
</evidence>
<reference evidence="2" key="2">
    <citation type="submission" date="2020-09" db="EMBL/GenBank/DDBJ databases">
        <authorList>
            <person name="Sun Q."/>
            <person name="Sedlacek I."/>
        </authorList>
    </citation>
    <scope>NUCLEOTIDE SEQUENCE</scope>
    <source>
        <strain evidence="2">CCM 7905</strain>
    </source>
</reference>
<dbReference type="Gene3D" id="3.90.550.10">
    <property type="entry name" value="Spore Coat Polysaccharide Biosynthesis Protein SpsA, Chain A"/>
    <property type="match status" value="2"/>
</dbReference>
<keyword evidence="3" id="KW-1185">Reference proteome</keyword>
<dbReference type="RefSeq" id="WP_188542716.1">
    <property type="nucleotide sequence ID" value="NZ_BMCU01000001.1"/>
</dbReference>
<sequence length="575" mass="62580">MTKFASVGVPVEVAVIVVTYDSAAVIDNLIASVRRATRGISARLVVVDNESTDDTRQRVSAHGDVQLVRPGANTGYAGGINAARAHLGVCESVLVLNPDLVLAADAVHSMLGHLIDPVVGVVVPRLVDESGTTYTSIRREPSLLSATIDAMVGSHVTRRPEWSSETLYNRWRYEYPQDIEWSTGAALLVRRDVMDAVGEWDEQFFLYSEETDFFRRTRDRGWTVMYDPAAHACHHGGGSGTSTALTSLMAVNRVKYIEKYHSAFYALAFLIVVVLSEAVRGNHGTARMVANREAWPSLPRRTLPRRPDMGSIVVPAHDESSVITRTLVPLGSLAAEGIVEILVVCNGCSDDTAERARAIEGVRVIEIETASKVAALNAGDASATLWPRIYLDADVVLTADAAVEVLTSLSEGRVLAARPSSTYAVDDASFWVRRYYAARSRIPSFRHALWGAGCYALSEDGHRRLGSFPDVIADDVHVDNQFDAIEKRSVVTDPVVISVPRDVRSLVTVLNRNYRGNAGVEANTVVQQSIQELIGHVRGPVSFLDAATYAAFALAGRVVARRSSDAGWQRDLSSR</sequence>
<reference evidence="2" key="1">
    <citation type="journal article" date="2014" name="Int. J. Syst. Evol. Microbiol.">
        <title>Complete genome sequence of Corynebacterium casei LMG S-19264T (=DSM 44701T), isolated from a smear-ripened cheese.</title>
        <authorList>
            <consortium name="US DOE Joint Genome Institute (JGI-PGF)"/>
            <person name="Walter F."/>
            <person name="Albersmeier A."/>
            <person name="Kalinowski J."/>
            <person name="Ruckert C."/>
        </authorList>
    </citation>
    <scope>NUCLEOTIDE SEQUENCE</scope>
    <source>
        <strain evidence="2">CCM 7905</strain>
    </source>
</reference>
<accession>A0A917CLS3</accession>
<evidence type="ECO:0000313" key="2">
    <source>
        <dbReference type="EMBL" id="GGF90449.1"/>
    </source>
</evidence>
<gene>
    <name evidence="2" type="ORF">GCM10007304_00430</name>
</gene>
<dbReference type="EMBL" id="BMCU01000001">
    <property type="protein sequence ID" value="GGF90449.1"/>
    <property type="molecule type" value="Genomic_DNA"/>
</dbReference>
<protein>
    <recommendedName>
        <fullName evidence="1">Glycosyltransferase 2-like domain-containing protein</fullName>
    </recommendedName>
</protein>
<dbReference type="PANTHER" id="PTHR43179">
    <property type="entry name" value="RHAMNOSYLTRANSFERASE WBBL"/>
    <property type="match status" value="1"/>
</dbReference>
<dbReference type="AlphaFoldDB" id="A0A917CLS3"/>
<name>A0A917CLS3_9NOCA</name>
<dbReference type="PANTHER" id="PTHR43179:SF7">
    <property type="entry name" value="RHAMNOSYLTRANSFERASE WBBL"/>
    <property type="match status" value="1"/>
</dbReference>
<evidence type="ECO:0000313" key="3">
    <source>
        <dbReference type="Proteomes" id="UP000654257"/>
    </source>
</evidence>
<dbReference type="InterPro" id="IPR001173">
    <property type="entry name" value="Glyco_trans_2-like"/>
</dbReference>
<dbReference type="Pfam" id="PF00535">
    <property type="entry name" value="Glycos_transf_2"/>
    <property type="match status" value="2"/>
</dbReference>
<dbReference type="SUPFAM" id="SSF53448">
    <property type="entry name" value="Nucleotide-diphospho-sugar transferases"/>
    <property type="match status" value="2"/>
</dbReference>
<feature type="domain" description="Glycosyltransferase 2-like" evidence="1">
    <location>
        <begin position="15"/>
        <end position="140"/>
    </location>
</feature>
<comment type="caution">
    <text evidence="2">The sequence shown here is derived from an EMBL/GenBank/DDBJ whole genome shotgun (WGS) entry which is preliminary data.</text>
</comment>
<organism evidence="2 3">
    <name type="scientific">Rhodococcoides trifolii</name>
    <dbReference type="NCBI Taxonomy" id="908250"/>
    <lineage>
        <taxon>Bacteria</taxon>
        <taxon>Bacillati</taxon>
        <taxon>Actinomycetota</taxon>
        <taxon>Actinomycetes</taxon>
        <taxon>Mycobacteriales</taxon>
        <taxon>Nocardiaceae</taxon>
        <taxon>Rhodococcoides</taxon>
    </lineage>
</organism>
<dbReference type="InterPro" id="IPR029044">
    <property type="entry name" value="Nucleotide-diphossugar_trans"/>
</dbReference>
<feature type="domain" description="Glycosyltransferase 2-like" evidence="1">
    <location>
        <begin position="311"/>
        <end position="434"/>
    </location>
</feature>
<dbReference type="Proteomes" id="UP000654257">
    <property type="component" value="Unassembled WGS sequence"/>
</dbReference>